<reference evidence="1" key="2">
    <citation type="submission" date="2019-07" db="EMBL/GenBank/DDBJ databases">
        <authorList>
            <person name="Seetharam A."/>
            <person name="Woodhouse M."/>
            <person name="Cannon E."/>
        </authorList>
    </citation>
    <scope>NUCLEOTIDE SEQUENCE [LARGE SCALE GENOMIC DNA]</scope>
    <source>
        <strain evidence="1">cv. B73</strain>
    </source>
</reference>
<reference evidence="2" key="1">
    <citation type="journal article" date="2009" name="Science">
        <title>The B73 maize genome: complexity, diversity, and dynamics.</title>
        <authorList>
            <person name="Schnable P.S."/>
            <person name="Ware D."/>
            <person name="Fulton R.S."/>
            <person name="Stein J.C."/>
            <person name="Wei F."/>
            <person name="Pasternak S."/>
            <person name="Liang C."/>
            <person name="Zhang J."/>
            <person name="Fulton L."/>
            <person name="Graves T.A."/>
            <person name="Minx P."/>
            <person name="Reily A.D."/>
            <person name="Courtney L."/>
            <person name="Kruchowski S.S."/>
            <person name="Tomlinson C."/>
            <person name="Strong C."/>
            <person name="Delehaunty K."/>
            <person name="Fronick C."/>
            <person name="Courtney B."/>
            <person name="Rock S.M."/>
            <person name="Belter E."/>
            <person name="Du F."/>
            <person name="Kim K."/>
            <person name="Abbott R.M."/>
            <person name="Cotton M."/>
            <person name="Levy A."/>
            <person name="Marchetto P."/>
            <person name="Ochoa K."/>
            <person name="Jackson S.M."/>
            <person name="Gillam B."/>
            <person name="Chen W."/>
            <person name="Yan L."/>
            <person name="Higginbotham J."/>
            <person name="Cardenas M."/>
            <person name="Waligorski J."/>
            <person name="Applebaum E."/>
            <person name="Phelps L."/>
            <person name="Falcone J."/>
            <person name="Kanchi K."/>
            <person name="Thane T."/>
            <person name="Scimone A."/>
            <person name="Thane N."/>
            <person name="Henke J."/>
            <person name="Wang T."/>
            <person name="Ruppert J."/>
            <person name="Shah N."/>
            <person name="Rotter K."/>
            <person name="Hodges J."/>
            <person name="Ingenthron E."/>
            <person name="Cordes M."/>
            <person name="Kohlberg S."/>
            <person name="Sgro J."/>
            <person name="Delgado B."/>
            <person name="Mead K."/>
            <person name="Chinwalla A."/>
            <person name="Leonard S."/>
            <person name="Crouse K."/>
            <person name="Collura K."/>
            <person name="Kudrna D."/>
            <person name="Currie J."/>
            <person name="He R."/>
            <person name="Angelova A."/>
            <person name="Rajasekar S."/>
            <person name="Mueller T."/>
            <person name="Lomeli R."/>
            <person name="Scara G."/>
            <person name="Ko A."/>
            <person name="Delaney K."/>
            <person name="Wissotski M."/>
            <person name="Lopez G."/>
            <person name="Campos D."/>
            <person name="Braidotti M."/>
            <person name="Ashley E."/>
            <person name="Golser W."/>
            <person name="Kim H."/>
            <person name="Lee S."/>
            <person name="Lin J."/>
            <person name="Dujmic Z."/>
            <person name="Kim W."/>
            <person name="Talag J."/>
            <person name="Zuccolo A."/>
            <person name="Fan C."/>
            <person name="Sebastian A."/>
            <person name="Kramer M."/>
            <person name="Spiegel L."/>
            <person name="Nascimento L."/>
            <person name="Zutavern T."/>
            <person name="Miller B."/>
            <person name="Ambroise C."/>
            <person name="Muller S."/>
            <person name="Spooner W."/>
            <person name="Narechania A."/>
            <person name="Ren L."/>
            <person name="Wei S."/>
            <person name="Kumari S."/>
            <person name="Faga B."/>
            <person name="Levy M.J."/>
            <person name="McMahan L."/>
            <person name="Van Buren P."/>
            <person name="Vaughn M.W."/>
            <person name="Ying K."/>
            <person name="Yeh C.-T."/>
            <person name="Emrich S.J."/>
            <person name="Jia Y."/>
            <person name="Kalyanaraman A."/>
            <person name="Hsia A.-P."/>
            <person name="Barbazuk W.B."/>
            <person name="Baucom R.S."/>
            <person name="Brutnell T.P."/>
            <person name="Carpita N.C."/>
            <person name="Chaparro C."/>
            <person name="Chia J.-M."/>
            <person name="Deragon J.-M."/>
            <person name="Estill J.C."/>
            <person name="Fu Y."/>
            <person name="Jeddeloh J.A."/>
            <person name="Han Y."/>
            <person name="Lee H."/>
            <person name="Li P."/>
            <person name="Lisch D.R."/>
            <person name="Liu S."/>
            <person name="Liu Z."/>
            <person name="Nagel D.H."/>
            <person name="McCann M.C."/>
            <person name="SanMiguel P."/>
            <person name="Myers A.M."/>
            <person name="Nettleton D."/>
            <person name="Nguyen J."/>
            <person name="Penning B.W."/>
            <person name="Ponnala L."/>
            <person name="Schneider K.L."/>
            <person name="Schwartz D.C."/>
            <person name="Sharma A."/>
            <person name="Soderlund C."/>
            <person name="Springer N.M."/>
            <person name="Sun Q."/>
            <person name="Wang H."/>
            <person name="Waterman M."/>
            <person name="Westerman R."/>
            <person name="Wolfgruber T.K."/>
            <person name="Yang L."/>
            <person name="Yu Y."/>
            <person name="Zhang L."/>
            <person name="Zhou S."/>
            <person name="Zhu Q."/>
            <person name="Bennetzen J.L."/>
            <person name="Dawe R.K."/>
            <person name="Jiang J."/>
            <person name="Jiang N."/>
            <person name="Presting G.G."/>
            <person name="Wessler S.R."/>
            <person name="Aluru S."/>
            <person name="Martienssen R.A."/>
            <person name="Clifton S.W."/>
            <person name="McCombie W.R."/>
            <person name="Wing R.A."/>
            <person name="Wilson R.K."/>
        </authorList>
    </citation>
    <scope>NUCLEOTIDE SEQUENCE [LARGE SCALE GENOMIC DNA]</scope>
    <source>
        <strain evidence="2">cv. B73</strain>
    </source>
</reference>
<evidence type="ECO:0000313" key="1">
    <source>
        <dbReference type="EnsemblPlants" id="Zm00001eb412780_P001"/>
    </source>
</evidence>
<keyword evidence="2" id="KW-1185">Reference proteome</keyword>
<dbReference type="AlphaFoldDB" id="A0A804RB76"/>
<dbReference type="EnsemblPlants" id="Zm00001eb412780_T001">
    <property type="protein sequence ID" value="Zm00001eb412780_P001"/>
    <property type="gene ID" value="Zm00001eb412780"/>
</dbReference>
<dbReference type="Proteomes" id="UP000007305">
    <property type="component" value="Chromosome 10"/>
</dbReference>
<reference evidence="1" key="3">
    <citation type="submission" date="2021-05" db="UniProtKB">
        <authorList>
            <consortium name="EnsemblPlants"/>
        </authorList>
    </citation>
    <scope>IDENTIFICATION</scope>
    <source>
        <strain evidence="1">cv. B73</strain>
    </source>
</reference>
<dbReference type="Gramene" id="Zm00001eb412780_T001">
    <property type="protein sequence ID" value="Zm00001eb412780_P001"/>
    <property type="gene ID" value="Zm00001eb412780"/>
</dbReference>
<dbReference type="InParanoid" id="A0A804RB76"/>
<organism evidence="1 2">
    <name type="scientific">Zea mays</name>
    <name type="common">Maize</name>
    <dbReference type="NCBI Taxonomy" id="4577"/>
    <lineage>
        <taxon>Eukaryota</taxon>
        <taxon>Viridiplantae</taxon>
        <taxon>Streptophyta</taxon>
        <taxon>Embryophyta</taxon>
        <taxon>Tracheophyta</taxon>
        <taxon>Spermatophyta</taxon>
        <taxon>Magnoliopsida</taxon>
        <taxon>Liliopsida</taxon>
        <taxon>Poales</taxon>
        <taxon>Poaceae</taxon>
        <taxon>PACMAD clade</taxon>
        <taxon>Panicoideae</taxon>
        <taxon>Andropogonodae</taxon>
        <taxon>Andropogoneae</taxon>
        <taxon>Tripsacinae</taxon>
        <taxon>Zea</taxon>
    </lineage>
</organism>
<proteinExistence type="predicted"/>
<accession>A0A804RB76</accession>
<name>A0A804RB76_MAIZE</name>
<protein>
    <submittedName>
        <fullName evidence="1">Uncharacterized protein</fullName>
    </submittedName>
</protein>
<evidence type="ECO:0000313" key="2">
    <source>
        <dbReference type="Proteomes" id="UP000007305"/>
    </source>
</evidence>
<sequence>MEVAPSQAPSPTVVLASSSLGALPAHLRTFIRRELALCGARSFPAARRALCRAELLTMALLLPVASSPSSTLFHGAQPAAPRPPVLSHGGAPILCSLFLDLTRPWFLLLLQRAHSSLSRPAVIKLHGVRPLLGSRPCRAAPSADFPACRGRVQFA</sequence>